<evidence type="ECO:0000259" key="4">
    <source>
        <dbReference type="Pfam" id="PF01464"/>
    </source>
</evidence>
<evidence type="ECO:0000256" key="2">
    <source>
        <dbReference type="SAM" id="MobiDB-lite"/>
    </source>
</evidence>
<feature type="signal peptide" evidence="3">
    <location>
        <begin position="1"/>
        <end position="21"/>
    </location>
</feature>
<dbReference type="SUPFAM" id="SSF53955">
    <property type="entry name" value="Lysozyme-like"/>
    <property type="match status" value="1"/>
</dbReference>
<proteinExistence type="inferred from homology"/>
<accession>A0A5E4Z8L6</accession>
<dbReference type="RefSeq" id="WP_246179784.1">
    <property type="nucleotide sequence ID" value="NZ_CABPSN010000012.1"/>
</dbReference>
<protein>
    <submittedName>
        <fullName evidence="5">Invasion protein IagB</fullName>
    </submittedName>
</protein>
<dbReference type="PANTHER" id="PTHR37423:SF2">
    <property type="entry name" value="MEMBRANE-BOUND LYTIC MUREIN TRANSGLYCOSYLASE C"/>
    <property type="match status" value="1"/>
</dbReference>
<name>A0A5E4Z8L6_9BURK</name>
<dbReference type="Pfam" id="PF01464">
    <property type="entry name" value="SLT"/>
    <property type="match status" value="1"/>
</dbReference>
<dbReference type="Gene3D" id="1.10.530.10">
    <property type="match status" value="1"/>
</dbReference>
<gene>
    <name evidence="5" type="ORF">PAQ31011_05114</name>
</gene>
<reference evidence="5 6" key="1">
    <citation type="submission" date="2019-08" db="EMBL/GenBank/DDBJ databases">
        <authorList>
            <person name="Peeters C."/>
        </authorList>
    </citation>
    <scope>NUCLEOTIDE SEQUENCE [LARGE SCALE GENOMIC DNA]</scope>
    <source>
        <strain evidence="5 6">LMG 31011</strain>
    </source>
</reference>
<comment type="similarity">
    <text evidence="1">Belongs to the transglycosylase Slt family.</text>
</comment>
<organism evidence="5 6">
    <name type="scientific">Pandoraea aquatica</name>
    <dbReference type="NCBI Taxonomy" id="2508290"/>
    <lineage>
        <taxon>Bacteria</taxon>
        <taxon>Pseudomonadati</taxon>
        <taxon>Pseudomonadota</taxon>
        <taxon>Betaproteobacteria</taxon>
        <taxon>Burkholderiales</taxon>
        <taxon>Burkholderiaceae</taxon>
        <taxon>Pandoraea</taxon>
    </lineage>
</organism>
<feature type="compositionally biased region" description="Low complexity" evidence="2">
    <location>
        <begin position="150"/>
        <end position="165"/>
    </location>
</feature>
<feature type="chain" id="PRO_5022954112" evidence="3">
    <location>
        <begin position="22"/>
        <end position="171"/>
    </location>
</feature>
<dbReference type="EMBL" id="CABPSN010000012">
    <property type="protein sequence ID" value="VVE56533.1"/>
    <property type="molecule type" value="Genomic_DNA"/>
</dbReference>
<evidence type="ECO:0000313" key="6">
    <source>
        <dbReference type="Proteomes" id="UP000366819"/>
    </source>
</evidence>
<dbReference type="InterPro" id="IPR023346">
    <property type="entry name" value="Lysozyme-like_dom_sf"/>
</dbReference>
<feature type="region of interest" description="Disordered" evidence="2">
    <location>
        <begin position="146"/>
        <end position="171"/>
    </location>
</feature>
<keyword evidence="6" id="KW-1185">Reference proteome</keyword>
<evidence type="ECO:0000313" key="5">
    <source>
        <dbReference type="EMBL" id="VVE56533.1"/>
    </source>
</evidence>
<dbReference type="CDD" id="cd13400">
    <property type="entry name" value="LT_IagB-like"/>
    <property type="match status" value="1"/>
</dbReference>
<dbReference type="PANTHER" id="PTHR37423">
    <property type="entry name" value="SOLUBLE LYTIC MUREIN TRANSGLYCOSYLASE-RELATED"/>
    <property type="match status" value="1"/>
</dbReference>
<evidence type="ECO:0000256" key="1">
    <source>
        <dbReference type="ARBA" id="ARBA00007734"/>
    </source>
</evidence>
<dbReference type="AlphaFoldDB" id="A0A5E4Z8L6"/>
<keyword evidence="3" id="KW-0732">Signal</keyword>
<dbReference type="InterPro" id="IPR008258">
    <property type="entry name" value="Transglycosylase_SLT_dom_1"/>
</dbReference>
<feature type="domain" description="Transglycosylase SLT" evidence="4">
    <location>
        <begin position="26"/>
        <end position="134"/>
    </location>
</feature>
<sequence>MKRLLTAAALLATLAFNAAHAGIDDCFVRAAAQRNLDVNLLRAIGKVESNFRPHVVNKDSNAIGLMQIMPFHLGWLRKYGIYERDLFDACTNVNVASVLLADFIRMYGNTWRAVGAYGAGIKPDKENARNEYAKLVKRAYENIKHPIQPPSSRARSPSQAQQSRPTLLVLQ</sequence>
<dbReference type="Proteomes" id="UP000366819">
    <property type="component" value="Unassembled WGS sequence"/>
</dbReference>
<evidence type="ECO:0000256" key="3">
    <source>
        <dbReference type="SAM" id="SignalP"/>
    </source>
</evidence>